<evidence type="ECO:0000313" key="8">
    <source>
        <dbReference type="EMBL" id="MXP10182.1"/>
    </source>
</evidence>
<dbReference type="Gene3D" id="1.20.120.1220">
    <property type="match status" value="1"/>
</dbReference>
<keyword evidence="3 6" id="KW-0812">Transmembrane</keyword>
<dbReference type="GO" id="GO:0004190">
    <property type="term" value="F:aspartic-type endopeptidase activity"/>
    <property type="evidence" value="ECO:0007669"/>
    <property type="project" value="InterPro"/>
</dbReference>
<name>A0A6I4U6V4_9SPHN</name>
<feature type="transmembrane region" description="Helical" evidence="6">
    <location>
        <begin position="62"/>
        <end position="80"/>
    </location>
</feature>
<comment type="caution">
    <text evidence="8">The sequence shown here is derived from an EMBL/GenBank/DDBJ whole genome shotgun (WGS) entry which is preliminary data.</text>
</comment>
<dbReference type="Proteomes" id="UP000429229">
    <property type="component" value="Unassembled WGS sequence"/>
</dbReference>
<gene>
    <name evidence="8" type="ORF">GRI68_08315</name>
</gene>
<reference evidence="8 9" key="1">
    <citation type="submission" date="2019-12" db="EMBL/GenBank/DDBJ databases">
        <title>Genomic-based taxomic classification of the family Erythrobacteraceae.</title>
        <authorList>
            <person name="Xu L."/>
        </authorList>
    </citation>
    <scope>NUCLEOTIDE SEQUENCE [LARGE SCALE GENOMIC DNA]</scope>
    <source>
        <strain evidence="8 9">LMG 29519</strain>
    </source>
</reference>
<accession>A0A6I4U6V4</accession>
<feature type="transmembrane region" description="Helical" evidence="6">
    <location>
        <begin position="31"/>
        <end position="50"/>
    </location>
</feature>
<dbReference type="InterPro" id="IPR052218">
    <property type="entry name" value="Preflagellin_Peptidase"/>
</dbReference>
<dbReference type="InterPro" id="IPR000045">
    <property type="entry name" value="Prepilin_IV_endopep_pep"/>
</dbReference>
<keyword evidence="4 6" id="KW-1133">Transmembrane helix</keyword>
<proteinExistence type="predicted"/>
<feature type="domain" description="Prepilin type IV endopeptidase peptidase" evidence="7">
    <location>
        <begin position="14"/>
        <end position="117"/>
    </location>
</feature>
<evidence type="ECO:0000256" key="2">
    <source>
        <dbReference type="ARBA" id="ARBA00022475"/>
    </source>
</evidence>
<evidence type="ECO:0000256" key="5">
    <source>
        <dbReference type="ARBA" id="ARBA00023136"/>
    </source>
</evidence>
<dbReference type="Pfam" id="PF01478">
    <property type="entry name" value="Peptidase_A24"/>
    <property type="match status" value="1"/>
</dbReference>
<keyword evidence="9" id="KW-1185">Reference proteome</keyword>
<evidence type="ECO:0000256" key="1">
    <source>
        <dbReference type="ARBA" id="ARBA00004651"/>
    </source>
</evidence>
<dbReference type="AlphaFoldDB" id="A0A6I4U6V4"/>
<dbReference type="OrthoDB" id="5329005at2"/>
<dbReference type="GO" id="GO:0005886">
    <property type="term" value="C:plasma membrane"/>
    <property type="evidence" value="ECO:0007669"/>
    <property type="project" value="UniProtKB-SubCell"/>
</dbReference>
<feature type="transmembrane region" description="Helical" evidence="6">
    <location>
        <begin position="100"/>
        <end position="122"/>
    </location>
</feature>
<evidence type="ECO:0000259" key="7">
    <source>
        <dbReference type="Pfam" id="PF01478"/>
    </source>
</evidence>
<dbReference type="EMBL" id="WTYR01000001">
    <property type="protein sequence ID" value="MXP10182.1"/>
    <property type="molecule type" value="Genomic_DNA"/>
</dbReference>
<sequence length="163" mass="17454">MDYQMIAYALLGALAIALAIAATTDFLRRKIYNWLVLAIVVLAPVWWWVAALEPWPEMAIQLGMAVATFAVGAGLFALGAMGGGDVKLISALALWFAPLIYLKFLFLTALIGGLLTILFAGFHVARRRKDKIAIPYGMAIAAAGLWTIFSTYGAFLGLTGATA</sequence>
<feature type="transmembrane region" description="Helical" evidence="6">
    <location>
        <begin position="134"/>
        <end position="155"/>
    </location>
</feature>
<evidence type="ECO:0000256" key="3">
    <source>
        <dbReference type="ARBA" id="ARBA00022692"/>
    </source>
</evidence>
<evidence type="ECO:0000256" key="4">
    <source>
        <dbReference type="ARBA" id="ARBA00022989"/>
    </source>
</evidence>
<evidence type="ECO:0000256" key="6">
    <source>
        <dbReference type="SAM" id="Phobius"/>
    </source>
</evidence>
<organism evidence="8 9">
    <name type="scientific">Alteriqipengyuania halimionae</name>
    <dbReference type="NCBI Taxonomy" id="1926630"/>
    <lineage>
        <taxon>Bacteria</taxon>
        <taxon>Pseudomonadati</taxon>
        <taxon>Pseudomonadota</taxon>
        <taxon>Alphaproteobacteria</taxon>
        <taxon>Sphingomonadales</taxon>
        <taxon>Erythrobacteraceae</taxon>
        <taxon>Alteriqipengyuania</taxon>
    </lineage>
</organism>
<comment type="subcellular location">
    <subcellularLocation>
        <location evidence="1">Cell membrane</location>
        <topology evidence="1">Multi-pass membrane protein</topology>
    </subcellularLocation>
</comment>
<protein>
    <submittedName>
        <fullName evidence="8">Peptidase</fullName>
    </submittedName>
</protein>
<dbReference type="PANTHER" id="PTHR36506:SF1">
    <property type="entry name" value="PREFLAGELLIN PEPTIDASE"/>
    <property type="match status" value="1"/>
</dbReference>
<keyword evidence="5 6" id="KW-0472">Membrane</keyword>
<keyword evidence="2" id="KW-1003">Cell membrane</keyword>
<evidence type="ECO:0000313" key="9">
    <source>
        <dbReference type="Proteomes" id="UP000429229"/>
    </source>
</evidence>
<dbReference type="PANTHER" id="PTHR36506">
    <property type="entry name" value="PREFLAGELLIN PEPTIDASE"/>
    <property type="match status" value="1"/>
</dbReference>